<reference evidence="1 2" key="1">
    <citation type="journal article" date="2023" name="IMA Fungus">
        <title>Comparative genomic study of the Penicillium genus elucidates a diverse pangenome and 15 lateral gene transfer events.</title>
        <authorList>
            <person name="Petersen C."/>
            <person name="Sorensen T."/>
            <person name="Nielsen M.R."/>
            <person name="Sondergaard T.E."/>
            <person name="Sorensen J.L."/>
            <person name="Fitzpatrick D.A."/>
            <person name="Frisvad J.C."/>
            <person name="Nielsen K.L."/>
        </authorList>
    </citation>
    <scope>NUCLEOTIDE SEQUENCE [LARGE SCALE GENOMIC DNA]</scope>
    <source>
        <strain evidence="1 2">IBT 35679</strain>
    </source>
</reference>
<gene>
    <name evidence="1" type="ORF">N7494_000974</name>
</gene>
<evidence type="ECO:0000313" key="2">
    <source>
        <dbReference type="Proteomes" id="UP001220324"/>
    </source>
</evidence>
<organism evidence="1 2">
    <name type="scientific">Penicillium frequentans</name>
    <dbReference type="NCBI Taxonomy" id="3151616"/>
    <lineage>
        <taxon>Eukaryota</taxon>
        <taxon>Fungi</taxon>
        <taxon>Dikarya</taxon>
        <taxon>Ascomycota</taxon>
        <taxon>Pezizomycotina</taxon>
        <taxon>Eurotiomycetes</taxon>
        <taxon>Eurotiomycetidae</taxon>
        <taxon>Eurotiales</taxon>
        <taxon>Aspergillaceae</taxon>
        <taxon>Penicillium</taxon>
    </lineage>
</organism>
<evidence type="ECO:0000313" key="1">
    <source>
        <dbReference type="EMBL" id="KAJ5557059.1"/>
    </source>
</evidence>
<dbReference type="EMBL" id="JAQIZZ010000001">
    <property type="protein sequence ID" value="KAJ5557059.1"/>
    <property type="molecule type" value="Genomic_DNA"/>
</dbReference>
<dbReference type="Proteomes" id="UP001220324">
    <property type="component" value="Unassembled WGS sequence"/>
</dbReference>
<name>A0AAD6GJG3_9EURO</name>
<sequence length="470" mass="53306">MARTKSAFLNPRAKWTAHRYRDHASLPAILMAKRPTNLQSMIVLPEFAIQVYSTVPLDLESEHETIALCNYLASGTDSYPSSSFEIYGSQPDVFACVEHQRREIFHRKKNSPGEGFFPGVAKVAPSSKDRLLQGFLLVITSYSFRTTDRPDYEGESGPLWVTFNRSFPLKAKVDLYSRVEGVAPFEFDPSTFRGECAVYSEREELVVRKCRDVYEKFRELPRLLVLSQCGNSDYHFDYGLDDDEGDPSLIDQPLEIIESLQSKANSFRHEDFDVQSSEGTVVITSNPITTSPEPDLRYIIYITFPHPQLALNLMPIAQAFTTMIVDNLPPEKTVSFEFHSATQSQGLGAILASHRDLMKSRPELAIGATHQGHGSFPQDRDENYIQMTREPYRTFFVILDRLDSLTASGVLFFLTDGNEITDEAMQMYPLCRPRDQLGNYTVYQVWRSAGMAEVAQRLAMIPSHTFIVDQ</sequence>
<keyword evidence="2" id="KW-1185">Reference proteome</keyword>
<accession>A0AAD6GJG3</accession>
<dbReference type="AlphaFoldDB" id="A0AAD6GJG3"/>
<protein>
    <submittedName>
        <fullName evidence="1">Uncharacterized protein</fullName>
    </submittedName>
</protein>
<proteinExistence type="predicted"/>
<comment type="caution">
    <text evidence="1">The sequence shown here is derived from an EMBL/GenBank/DDBJ whole genome shotgun (WGS) entry which is preliminary data.</text>
</comment>